<evidence type="ECO:0000313" key="3">
    <source>
        <dbReference type="Proteomes" id="UP000468638"/>
    </source>
</evidence>
<accession>A0A6I4ZZM3</accession>
<evidence type="ECO:0000313" key="2">
    <source>
        <dbReference type="EMBL" id="MYL33897.1"/>
    </source>
</evidence>
<reference evidence="2 3" key="1">
    <citation type="submission" date="2019-11" db="EMBL/GenBank/DDBJ databases">
        <title>Genome sequences of 17 halophilic strains isolated from different environments.</title>
        <authorList>
            <person name="Furrow R.E."/>
        </authorList>
    </citation>
    <scope>NUCLEOTIDE SEQUENCE [LARGE SCALE GENOMIC DNA]</scope>
    <source>
        <strain evidence="2 3">22514_16_FS</strain>
    </source>
</reference>
<keyword evidence="1" id="KW-1133">Transmembrane helix</keyword>
<proteinExistence type="predicted"/>
<dbReference type="EMBL" id="WMEQ01000006">
    <property type="protein sequence ID" value="MYL33897.1"/>
    <property type="molecule type" value="Genomic_DNA"/>
</dbReference>
<evidence type="ECO:0000256" key="1">
    <source>
        <dbReference type="SAM" id="Phobius"/>
    </source>
</evidence>
<dbReference type="RefSeq" id="WP_160848738.1">
    <property type="nucleotide sequence ID" value="NZ_WMEQ01000006.1"/>
</dbReference>
<keyword evidence="1" id="KW-0472">Membrane</keyword>
<feature type="transmembrane region" description="Helical" evidence="1">
    <location>
        <begin position="27"/>
        <end position="45"/>
    </location>
</feature>
<protein>
    <submittedName>
        <fullName evidence="2">Uncharacterized protein</fullName>
    </submittedName>
</protein>
<comment type="caution">
    <text evidence="2">The sequence shown here is derived from an EMBL/GenBank/DDBJ whole genome shotgun (WGS) entry which is preliminary data.</text>
</comment>
<dbReference type="Proteomes" id="UP000468638">
    <property type="component" value="Unassembled WGS sequence"/>
</dbReference>
<keyword evidence="1" id="KW-0812">Transmembrane</keyword>
<dbReference type="AlphaFoldDB" id="A0A6I4ZZM3"/>
<sequence length="51" mass="5687">MVFLVIATFGVSIYVFNDDEFAANNTELMGILLSSIIALSGIRRVKDHQKK</sequence>
<name>A0A6I4ZZM3_9BACI</name>
<gene>
    <name evidence="2" type="ORF">GLW05_09825</name>
</gene>
<organism evidence="2 3">
    <name type="scientific">Pontibacillus yanchengensis</name>
    <dbReference type="NCBI Taxonomy" id="462910"/>
    <lineage>
        <taxon>Bacteria</taxon>
        <taxon>Bacillati</taxon>
        <taxon>Bacillota</taxon>
        <taxon>Bacilli</taxon>
        <taxon>Bacillales</taxon>
        <taxon>Bacillaceae</taxon>
        <taxon>Pontibacillus</taxon>
    </lineage>
</organism>